<dbReference type="WBParaSite" id="ACRNAN_scaffold6958.g14385.t1">
    <property type="protein sequence ID" value="ACRNAN_scaffold6958.g14385.t1"/>
    <property type="gene ID" value="ACRNAN_scaffold6958.g14385"/>
</dbReference>
<protein>
    <submittedName>
        <fullName evidence="2">Thrombospondin type 1 domain protein</fullName>
    </submittedName>
</protein>
<sequence>MPNCCPAQGVWSQWSEPSGCNDTCGACGVGTRQRYCMTEGNGCPCTGDNTQNVPCNLMPCKYPKNSCCIGKVQNFNGTIKCTVTTSTETPASLFCTTVNQLTASVCCPSGGTWSEWSTSQTCSDTCGSCAQLTYTRTCTSGPTCPCSGNPSKTVNCNLTPCLYPKNSCCGSYRTMFASGQAICGPQPVEPDDTPSDSIVCTTVPGSAAICAPGGEWSSWTQGTCSDNCGMCGTQINTRTCLSQSRGCPCSGSSTESFACAPADCKYPRPTCCSGYTSSVVNGSFICVLKNG</sequence>
<dbReference type="PROSITE" id="PS50092">
    <property type="entry name" value="TSP1"/>
    <property type="match status" value="3"/>
</dbReference>
<reference evidence="2" key="1">
    <citation type="submission" date="2022-11" db="UniProtKB">
        <authorList>
            <consortium name="WormBaseParasite"/>
        </authorList>
    </citation>
    <scope>IDENTIFICATION</scope>
</reference>
<dbReference type="Pfam" id="PF00090">
    <property type="entry name" value="TSP_1"/>
    <property type="match status" value="2"/>
</dbReference>
<dbReference type="PANTHER" id="PTHR31507">
    <property type="entry name" value="PROTEIN CBG15923"/>
    <property type="match status" value="1"/>
</dbReference>
<keyword evidence="1" id="KW-1185">Reference proteome</keyword>
<evidence type="ECO:0000313" key="1">
    <source>
        <dbReference type="Proteomes" id="UP000887540"/>
    </source>
</evidence>
<name>A0A914ED27_9BILA</name>
<evidence type="ECO:0000313" key="2">
    <source>
        <dbReference type="WBParaSite" id="ACRNAN_scaffold6958.g14385.t1"/>
    </source>
</evidence>
<dbReference type="Gene3D" id="2.20.100.10">
    <property type="entry name" value="Thrombospondin type-1 (TSP1) repeat"/>
    <property type="match status" value="1"/>
</dbReference>
<dbReference type="InterPro" id="IPR036383">
    <property type="entry name" value="TSP1_rpt_sf"/>
</dbReference>
<dbReference type="PANTHER" id="PTHR31507:SF3">
    <property type="entry name" value="TIL DOMAIN-CONTAINING PROTEIN"/>
    <property type="match status" value="1"/>
</dbReference>
<organism evidence="1 2">
    <name type="scientific">Acrobeloides nanus</name>
    <dbReference type="NCBI Taxonomy" id="290746"/>
    <lineage>
        <taxon>Eukaryota</taxon>
        <taxon>Metazoa</taxon>
        <taxon>Ecdysozoa</taxon>
        <taxon>Nematoda</taxon>
        <taxon>Chromadorea</taxon>
        <taxon>Rhabditida</taxon>
        <taxon>Tylenchina</taxon>
        <taxon>Cephalobomorpha</taxon>
        <taxon>Cephaloboidea</taxon>
        <taxon>Cephalobidae</taxon>
        <taxon>Acrobeloides</taxon>
    </lineage>
</organism>
<proteinExistence type="predicted"/>
<dbReference type="InterPro" id="IPR000884">
    <property type="entry name" value="TSP1_rpt"/>
</dbReference>
<dbReference type="Proteomes" id="UP000887540">
    <property type="component" value="Unplaced"/>
</dbReference>
<dbReference type="SUPFAM" id="SSF82895">
    <property type="entry name" value="TSP-1 type 1 repeat"/>
    <property type="match status" value="1"/>
</dbReference>
<dbReference type="AlphaFoldDB" id="A0A914ED27"/>
<accession>A0A914ED27</accession>
<dbReference type="SMART" id="SM00209">
    <property type="entry name" value="TSP1"/>
    <property type="match status" value="3"/>
</dbReference>